<dbReference type="InterPro" id="IPR026881">
    <property type="entry name" value="WYL_dom"/>
</dbReference>
<dbReference type="PANTHER" id="PTHR34580:SF3">
    <property type="entry name" value="PROTEIN PAFB"/>
    <property type="match status" value="1"/>
</dbReference>
<dbReference type="InterPro" id="IPR051534">
    <property type="entry name" value="CBASS_pafABC_assoc_protein"/>
</dbReference>
<dbReference type="InterPro" id="IPR013196">
    <property type="entry name" value="HTH_11"/>
</dbReference>
<evidence type="ECO:0000256" key="3">
    <source>
        <dbReference type="ARBA" id="ARBA00023163"/>
    </source>
</evidence>
<dbReference type="InterPro" id="IPR036388">
    <property type="entry name" value="WH-like_DNA-bd_sf"/>
</dbReference>
<feature type="domain" description="HTH deoR-type" evidence="4">
    <location>
        <begin position="9"/>
        <end position="75"/>
    </location>
</feature>
<dbReference type="PROSITE" id="PS00894">
    <property type="entry name" value="HTH_DEOR_1"/>
    <property type="match status" value="1"/>
</dbReference>
<accession>A0A7Y9IA13</accession>
<keyword evidence="1" id="KW-0805">Transcription regulation</keyword>
<gene>
    <name evidence="5" type="ORF">BKA15_003873</name>
</gene>
<dbReference type="GO" id="GO:0003677">
    <property type="term" value="F:DNA binding"/>
    <property type="evidence" value="ECO:0007669"/>
    <property type="project" value="UniProtKB-KW"/>
</dbReference>
<dbReference type="GO" id="GO:0003700">
    <property type="term" value="F:DNA-binding transcription factor activity"/>
    <property type="evidence" value="ECO:0007669"/>
    <property type="project" value="InterPro"/>
</dbReference>
<evidence type="ECO:0000259" key="4">
    <source>
        <dbReference type="PROSITE" id="PS51000"/>
    </source>
</evidence>
<dbReference type="PROSITE" id="PS52050">
    <property type="entry name" value="WYL"/>
    <property type="match status" value="1"/>
</dbReference>
<keyword evidence="3" id="KW-0804">Transcription</keyword>
<dbReference type="InterPro" id="IPR036390">
    <property type="entry name" value="WH_DNA-bd_sf"/>
</dbReference>
<name>A0A7Y9IA13_9ACTN</name>
<evidence type="ECO:0000313" key="5">
    <source>
        <dbReference type="EMBL" id="NYE72544.1"/>
    </source>
</evidence>
<dbReference type="InterPro" id="IPR018356">
    <property type="entry name" value="Tscrpt_reg_HTH_DeoR_CS"/>
</dbReference>
<evidence type="ECO:0000313" key="6">
    <source>
        <dbReference type="Proteomes" id="UP000569914"/>
    </source>
</evidence>
<dbReference type="Pfam" id="PF08279">
    <property type="entry name" value="HTH_11"/>
    <property type="match status" value="1"/>
</dbReference>
<dbReference type="Pfam" id="PF13280">
    <property type="entry name" value="WYL"/>
    <property type="match status" value="1"/>
</dbReference>
<dbReference type="SUPFAM" id="SSF46785">
    <property type="entry name" value="Winged helix' DNA-binding domain"/>
    <property type="match status" value="1"/>
</dbReference>
<proteinExistence type="predicted"/>
<keyword evidence="2 5" id="KW-0238">DNA-binding</keyword>
<dbReference type="Pfam" id="PF25583">
    <property type="entry name" value="WCX"/>
    <property type="match status" value="1"/>
</dbReference>
<dbReference type="PROSITE" id="PS51000">
    <property type="entry name" value="HTH_DEOR_2"/>
    <property type="match status" value="1"/>
</dbReference>
<organism evidence="5 6">
    <name type="scientific">Microlunatus parietis</name>
    <dbReference type="NCBI Taxonomy" id="682979"/>
    <lineage>
        <taxon>Bacteria</taxon>
        <taxon>Bacillati</taxon>
        <taxon>Actinomycetota</taxon>
        <taxon>Actinomycetes</taxon>
        <taxon>Propionibacteriales</taxon>
        <taxon>Propionibacteriaceae</taxon>
        <taxon>Microlunatus</taxon>
    </lineage>
</organism>
<dbReference type="Gene3D" id="1.10.10.10">
    <property type="entry name" value="Winged helix-like DNA-binding domain superfamily/Winged helix DNA-binding domain"/>
    <property type="match status" value="1"/>
</dbReference>
<dbReference type="EMBL" id="JACCBU010000001">
    <property type="protein sequence ID" value="NYE72544.1"/>
    <property type="molecule type" value="Genomic_DNA"/>
</dbReference>
<evidence type="ECO:0000256" key="2">
    <source>
        <dbReference type="ARBA" id="ARBA00023125"/>
    </source>
</evidence>
<dbReference type="PIRSF" id="PIRSF016838">
    <property type="entry name" value="PafC"/>
    <property type="match status" value="1"/>
</dbReference>
<keyword evidence="6" id="KW-1185">Reference proteome</keyword>
<dbReference type="RefSeq" id="WP_179753417.1">
    <property type="nucleotide sequence ID" value="NZ_JACCBU010000001.1"/>
</dbReference>
<reference evidence="5 6" key="1">
    <citation type="submission" date="2020-07" db="EMBL/GenBank/DDBJ databases">
        <title>Sequencing the genomes of 1000 actinobacteria strains.</title>
        <authorList>
            <person name="Klenk H.-P."/>
        </authorList>
    </citation>
    <scope>NUCLEOTIDE SEQUENCE [LARGE SCALE GENOMIC DNA]</scope>
    <source>
        <strain evidence="5 6">DSM 22083</strain>
    </source>
</reference>
<dbReference type="InterPro" id="IPR028349">
    <property type="entry name" value="PafC-like"/>
</dbReference>
<dbReference type="InterPro" id="IPR001034">
    <property type="entry name" value="DeoR_HTH"/>
</dbReference>
<dbReference type="Proteomes" id="UP000569914">
    <property type="component" value="Unassembled WGS sequence"/>
</dbReference>
<protein>
    <submittedName>
        <fullName evidence="5">Putative DNA-binding transcriptional regulator YafY</fullName>
    </submittedName>
</protein>
<comment type="caution">
    <text evidence="5">The sequence shown here is derived from an EMBL/GenBank/DDBJ whole genome shotgun (WGS) entry which is preliminary data.</text>
</comment>
<evidence type="ECO:0000256" key="1">
    <source>
        <dbReference type="ARBA" id="ARBA00023015"/>
    </source>
</evidence>
<sequence length="324" mass="35343">MATRGTGEGAGRLLALLGLLQTRPDWTGPELAQRLKVSERTVRNDIARLRELDYPVDAVRGAAGHYRLGAGGKLPPLLLDDAEAVAVALGLRATTGVGGIEESSARALAKLEQVLPNRLKRRVTALHEATSQGPRNTATADPEVEVDAELLSTLAAAVRDRELVRFDYPNAELPLTVEPYRLVAWQGRWYLVGRESDRWRTFRVDWIEPRMATGRRFAPVPLPGGDFTAFVLRDVAATGWNVHVRITVLAPAAEVLSKINPAVGLVEEIDDHRCVLVTGADSVDTVAVYIGMLGLDFRVTEPPELVAALRTVAERYLRAIETAP</sequence>
<dbReference type="InterPro" id="IPR057727">
    <property type="entry name" value="WCX_dom"/>
</dbReference>
<dbReference type="PANTHER" id="PTHR34580">
    <property type="match status" value="1"/>
</dbReference>
<dbReference type="AlphaFoldDB" id="A0A7Y9IA13"/>